<protein>
    <submittedName>
        <fullName evidence="1">Uncharacterized protein</fullName>
    </submittedName>
</protein>
<evidence type="ECO:0000313" key="2">
    <source>
        <dbReference type="Proteomes" id="UP001465976"/>
    </source>
</evidence>
<comment type="caution">
    <text evidence="1">The sequence shown here is derived from an EMBL/GenBank/DDBJ whole genome shotgun (WGS) entry which is preliminary data.</text>
</comment>
<accession>A0ABR3FFF0</accession>
<name>A0ABR3FFF0_9AGAR</name>
<evidence type="ECO:0000313" key="1">
    <source>
        <dbReference type="EMBL" id="KAL0574064.1"/>
    </source>
</evidence>
<dbReference type="EMBL" id="JBAHYK010000434">
    <property type="protein sequence ID" value="KAL0574064.1"/>
    <property type="molecule type" value="Genomic_DNA"/>
</dbReference>
<keyword evidence="2" id="KW-1185">Reference proteome</keyword>
<dbReference type="Proteomes" id="UP001465976">
    <property type="component" value="Unassembled WGS sequence"/>
</dbReference>
<proteinExistence type="predicted"/>
<gene>
    <name evidence="1" type="ORF">V5O48_007893</name>
</gene>
<sequence>MSCYHFAVAFRITLWNKLDPISSLMNTQARLEDIKSTDFYKNFRSPKPEQYEDWIQSLTPEDRIQYAHWLEVRYVQDREPRVEITGVNKSFSIHAGLVKLLHGNIQKAPQVLSACGFKENVVEAVIELAYHIHQPFPSIHNVLVDASMTPFPSQTLEEKFEVIKLALAWKFDVVVKLVSLGMDVENVMNVYQHAYIRHKARSNNWPLLLEACKKKEEDTMFCVGVYSAVQAIIEEMDERKNKLFLYNTIEDLVEKLDPSTQKDISLLLVTKGIYSRLVYSFFDQVSIRNKSELRHFAHSVLLRPTARRRVRQLTIAFDPALIQPGDNEASKPKRKSQCANLGKEDILPVTSIISNCKRLTSLVLVAPLFPASRCREIRCLTFNNVAHLDVPLWLVSRTIAGLYVNSDKACPPLSPLTWPSLSTLTTSVDICHPIRYLKRALDFRHLPNLNQLRVSFYACSDKRARICLSSLRCPASTTFALLGFTRENEHVVPFGVADLSGSVWAHPKALILAPQAEVEWLEKVAELWPPTEGYLSSSLLISDGGGTVPPMSELEARVARRVDCVLRNMEELKKLWGYDDLGTEWEPGDEEQKYFKFADN</sequence>
<reference evidence="1 2" key="1">
    <citation type="submission" date="2024-02" db="EMBL/GenBank/DDBJ databases">
        <title>A draft genome for the cacao thread blight pathogen Marasmius crinis-equi.</title>
        <authorList>
            <person name="Cohen S.P."/>
            <person name="Baruah I.K."/>
            <person name="Amoako-Attah I."/>
            <person name="Bukari Y."/>
            <person name="Meinhardt L.W."/>
            <person name="Bailey B.A."/>
        </authorList>
    </citation>
    <scope>NUCLEOTIDE SEQUENCE [LARGE SCALE GENOMIC DNA]</scope>
    <source>
        <strain evidence="1 2">GH-76</strain>
    </source>
</reference>
<organism evidence="1 2">
    <name type="scientific">Marasmius crinis-equi</name>
    <dbReference type="NCBI Taxonomy" id="585013"/>
    <lineage>
        <taxon>Eukaryota</taxon>
        <taxon>Fungi</taxon>
        <taxon>Dikarya</taxon>
        <taxon>Basidiomycota</taxon>
        <taxon>Agaricomycotina</taxon>
        <taxon>Agaricomycetes</taxon>
        <taxon>Agaricomycetidae</taxon>
        <taxon>Agaricales</taxon>
        <taxon>Marasmiineae</taxon>
        <taxon>Marasmiaceae</taxon>
        <taxon>Marasmius</taxon>
    </lineage>
</organism>